<dbReference type="AlphaFoldDB" id="A0A455SY78"/>
<evidence type="ECO:0008006" key="2">
    <source>
        <dbReference type="Google" id="ProtNLM"/>
    </source>
</evidence>
<dbReference type="Pfam" id="PF05138">
    <property type="entry name" value="PaaA_PaaC"/>
    <property type="match status" value="1"/>
</dbReference>
<dbReference type="InterPro" id="IPR007814">
    <property type="entry name" value="PaaA_PaaC"/>
</dbReference>
<evidence type="ECO:0000313" key="1">
    <source>
        <dbReference type="EMBL" id="BBH92121.1"/>
    </source>
</evidence>
<dbReference type="GO" id="GO:0005829">
    <property type="term" value="C:cytosol"/>
    <property type="evidence" value="ECO:0007669"/>
    <property type="project" value="TreeGrafter"/>
</dbReference>
<dbReference type="Gene3D" id="1.20.1260.10">
    <property type="match status" value="1"/>
</dbReference>
<accession>A0A455SY78</accession>
<dbReference type="SUPFAM" id="SSF47240">
    <property type="entry name" value="Ferritin-like"/>
    <property type="match status" value="1"/>
</dbReference>
<dbReference type="PANTHER" id="PTHR30458">
    <property type="entry name" value="PHENYLACETIC ACID DEGRADATION PROTEIN PAA"/>
    <property type="match status" value="1"/>
</dbReference>
<proteinExistence type="predicted"/>
<dbReference type="InterPro" id="IPR009078">
    <property type="entry name" value="Ferritin-like_SF"/>
</dbReference>
<reference evidence="1" key="1">
    <citation type="submission" date="2018-12" db="EMBL/GenBank/DDBJ databases">
        <title>Novel natural products biosynthetic potential of the class Ktedonobacteria.</title>
        <authorList>
            <person name="Zheng Y."/>
            <person name="Saitou A."/>
            <person name="Wang C.M."/>
            <person name="Toyoda A."/>
            <person name="Minakuchi Y."/>
            <person name="Sekiguchi Y."/>
            <person name="Ueda K."/>
            <person name="Takano H."/>
            <person name="Sakai Y."/>
            <person name="Yokota A."/>
            <person name="Yabe S."/>
        </authorList>
    </citation>
    <scope>NUCLEOTIDE SEQUENCE</scope>
    <source>
        <strain evidence="1">A3-2</strain>
    </source>
</reference>
<dbReference type="EMBL" id="AP019377">
    <property type="protein sequence ID" value="BBH92121.1"/>
    <property type="molecule type" value="Genomic_DNA"/>
</dbReference>
<name>A0A455SY78_9CHLR</name>
<dbReference type="InterPro" id="IPR012347">
    <property type="entry name" value="Ferritin-like"/>
</dbReference>
<dbReference type="GO" id="GO:0010124">
    <property type="term" value="P:phenylacetate catabolic process"/>
    <property type="evidence" value="ECO:0007669"/>
    <property type="project" value="InterPro"/>
</dbReference>
<gene>
    <name evidence="1" type="ORF">KTA_03200</name>
</gene>
<organism evidence="1">
    <name type="scientific">Thermogemmatispora argillosa</name>
    <dbReference type="NCBI Taxonomy" id="2045280"/>
    <lineage>
        <taxon>Bacteria</taxon>
        <taxon>Bacillati</taxon>
        <taxon>Chloroflexota</taxon>
        <taxon>Ktedonobacteria</taxon>
        <taxon>Thermogemmatisporales</taxon>
        <taxon>Thermogemmatisporaceae</taxon>
        <taxon>Thermogemmatispora</taxon>
    </lineage>
</organism>
<dbReference type="InterPro" id="IPR052703">
    <property type="entry name" value="Aromatic_CoA_ox/epox"/>
</dbReference>
<dbReference type="PANTHER" id="PTHR30458:SF0">
    <property type="entry name" value="1,2-PHENYLACETYL-COA EPOXIDASE, SUBUNIT C"/>
    <property type="match status" value="1"/>
</dbReference>
<protein>
    <recommendedName>
        <fullName evidence="2">Phenylacetic acid degradation protein</fullName>
    </recommendedName>
</protein>
<sequence>MSAVSDEELNPAIVKLVATLVAAKRRLARHYLEWCVRGPVLEASTAVSAMAQEEYGQARVLAGLLDGEGLQTSLSLPALVLQPAPCWISLICLAALFDTAVTEALAVTARYSPSLARRVAKILQEESFHQLFAQQWLQLLGQEAALRPRLLQQVEQLRAQLLPWLEQLDQLLSEAVPAREQSAQAAVAWQQRMADWLRQLAPRGDAPGPHILPEGGS</sequence>